<evidence type="ECO:0000313" key="1">
    <source>
        <dbReference type="EMBL" id="TYL37683.1"/>
    </source>
</evidence>
<protein>
    <submittedName>
        <fullName evidence="1">Uncharacterized protein</fullName>
    </submittedName>
</protein>
<dbReference type="Proteomes" id="UP000766904">
    <property type="component" value="Unassembled WGS sequence"/>
</dbReference>
<gene>
    <name evidence="1" type="ORF">CV102_15205</name>
</gene>
<reference evidence="1" key="1">
    <citation type="submission" date="2017-11" db="EMBL/GenBank/DDBJ databases">
        <authorList>
            <person name="Kajale S.C."/>
            <person name="Sharma A."/>
        </authorList>
    </citation>
    <scope>NUCLEOTIDE SEQUENCE</scope>
    <source>
        <strain evidence="1">LS1_42</strain>
    </source>
</reference>
<organism evidence="1 2">
    <name type="scientific">Natronococcus pandeyae</name>
    <dbReference type="NCBI Taxonomy" id="2055836"/>
    <lineage>
        <taxon>Archaea</taxon>
        <taxon>Methanobacteriati</taxon>
        <taxon>Methanobacteriota</taxon>
        <taxon>Stenosarchaea group</taxon>
        <taxon>Halobacteria</taxon>
        <taxon>Halobacteriales</taxon>
        <taxon>Natrialbaceae</taxon>
        <taxon>Natronococcus</taxon>
    </lineage>
</organism>
<dbReference type="RefSeq" id="WP_148858848.1">
    <property type="nucleotide sequence ID" value="NZ_PHNJ01000008.1"/>
</dbReference>
<comment type="caution">
    <text evidence="1">The sequence shown here is derived from an EMBL/GenBank/DDBJ whole genome shotgun (WGS) entry which is preliminary data.</text>
</comment>
<accession>A0A8J8Q3B4</accession>
<dbReference type="EMBL" id="PHNJ01000008">
    <property type="protein sequence ID" value="TYL37683.1"/>
    <property type="molecule type" value="Genomic_DNA"/>
</dbReference>
<name>A0A8J8Q3B4_9EURY</name>
<keyword evidence="2" id="KW-1185">Reference proteome</keyword>
<evidence type="ECO:0000313" key="2">
    <source>
        <dbReference type="Proteomes" id="UP000766904"/>
    </source>
</evidence>
<dbReference type="AlphaFoldDB" id="A0A8J8Q3B4"/>
<sequence length="63" mass="6627">MTRTRLVLEMGVAGLGRVWRDSDGCGGTRTGVAGLGRVWRDSETAGLGRGGIRTTVVPLRSTP</sequence>
<proteinExistence type="predicted"/>